<dbReference type="SMART" id="SM00332">
    <property type="entry name" value="PP2Cc"/>
    <property type="match status" value="1"/>
</dbReference>
<reference evidence="4 5" key="1">
    <citation type="journal article" date="2024" name="Nat. Commun.">
        <title>Phylogenomics reveals the evolutionary origins of lichenization in chlorophyte algae.</title>
        <authorList>
            <person name="Puginier C."/>
            <person name="Libourel C."/>
            <person name="Otte J."/>
            <person name="Skaloud P."/>
            <person name="Haon M."/>
            <person name="Grisel S."/>
            <person name="Petersen M."/>
            <person name="Berrin J.G."/>
            <person name="Delaux P.M."/>
            <person name="Dal Grande F."/>
            <person name="Keller J."/>
        </authorList>
    </citation>
    <scope>NUCLEOTIDE SEQUENCE [LARGE SCALE GENOMIC DNA]</scope>
    <source>
        <strain evidence="4 5">SAG 216-7</strain>
    </source>
</reference>
<organism evidence="4 5">
    <name type="scientific">Coccomyxa subellipsoidea</name>
    <dbReference type="NCBI Taxonomy" id="248742"/>
    <lineage>
        <taxon>Eukaryota</taxon>
        <taxon>Viridiplantae</taxon>
        <taxon>Chlorophyta</taxon>
        <taxon>core chlorophytes</taxon>
        <taxon>Trebouxiophyceae</taxon>
        <taxon>Trebouxiophyceae incertae sedis</taxon>
        <taxon>Coccomyxaceae</taxon>
        <taxon>Coccomyxa</taxon>
    </lineage>
</organism>
<keyword evidence="5" id="KW-1185">Reference proteome</keyword>
<comment type="cofactor">
    <cofactor evidence="1">
        <name>Mn(2+)</name>
        <dbReference type="ChEBI" id="CHEBI:29035"/>
    </cofactor>
</comment>
<dbReference type="Proteomes" id="UP001491310">
    <property type="component" value="Unassembled WGS sequence"/>
</dbReference>
<keyword evidence="1" id="KW-0479">Metal-binding</keyword>
<dbReference type="InterPro" id="IPR039123">
    <property type="entry name" value="PPTC7"/>
</dbReference>
<dbReference type="SUPFAM" id="SSF81606">
    <property type="entry name" value="PP2C-like"/>
    <property type="match status" value="1"/>
</dbReference>
<keyword evidence="1" id="KW-0378">Hydrolase</keyword>
<comment type="cofactor">
    <cofactor evidence="1">
        <name>Mg(2+)</name>
        <dbReference type="ChEBI" id="CHEBI:18420"/>
    </cofactor>
</comment>
<feature type="domain" description="PPM-type phosphatase" evidence="3">
    <location>
        <begin position="138"/>
        <end position="379"/>
    </location>
</feature>
<dbReference type="PROSITE" id="PS51746">
    <property type="entry name" value="PPM_2"/>
    <property type="match status" value="1"/>
</dbReference>
<evidence type="ECO:0000313" key="4">
    <source>
        <dbReference type="EMBL" id="KAK9904199.1"/>
    </source>
</evidence>
<dbReference type="InterPro" id="IPR036457">
    <property type="entry name" value="PPM-type-like_dom_sf"/>
</dbReference>
<dbReference type="SMART" id="SM00331">
    <property type="entry name" value="PP2C_SIG"/>
    <property type="match status" value="1"/>
</dbReference>
<dbReference type="EMBL" id="JALJOT010000013">
    <property type="protein sequence ID" value="KAK9904199.1"/>
    <property type="molecule type" value="Genomic_DNA"/>
</dbReference>
<gene>
    <name evidence="4" type="ORF">WJX75_006648</name>
</gene>
<accession>A0ABR2YFM6</accession>
<keyword evidence="1" id="KW-0464">Manganese</keyword>
<name>A0ABR2YFM6_9CHLO</name>
<evidence type="ECO:0000259" key="3">
    <source>
        <dbReference type="PROSITE" id="PS51746"/>
    </source>
</evidence>
<comment type="catalytic activity">
    <reaction evidence="1">
        <text>O-phospho-L-seryl-[protein] + H2O = L-seryl-[protein] + phosphate</text>
        <dbReference type="Rhea" id="RHEA:20629"/>
        <dbReference type="Rhea" id="RHEA-COMP:9863"/>
        <dbReference type="Rhea" id="RHEA-COMP:11604"/>
        <dbReference type="ChEBI" id="CHEBI:15377"/>
        <dbReference type="ChEBI" id="CHEBI:29999"/>
        <dbReference type="ChEBI" id="CHEBI:43474"/>
        <dbReference type="ChEBI" id="CHEBI:83421"/>
        <dbReference type="EC" id="3.1.3.16"/>
    </reaction>
</comment>
<dbReference type="PANTHER" id="PTHR12320:SF1">
    <property type="entry name" value="PROTEIN PHOSPHATASE PTC7 HOMOLOG"/>
    <property type="match status" value="1"/>
</dbReference>
<evidence type="ECO:0000256" key="2">
    <source>
        <dbReference type="SAM" id="MobiDB-lite"/>
    </source>
</evidence>
<comment type="similarity">
    <text evidence="1">Belongs to the PP2C family.</text>
</comment>
<dbReference type="CDD" id="cd00143">
    <property type="entry name" value="PP2Cc"/>
    <property type="match status" value="1"/>
</dbReference>
<evidence type="ECO:0000313" key="5">
    <source>
        <dbReference type="Proteomes" id="UP001491310"/>
    </source>
</evidence>
<comment type="catalytic activity">
    <reaction evidence="1">
        <text>O-phospho-L-threonyl-[protein] + H2O = L-threonyl-[protein] + phosphate</text>
        <dbReference type="Rhea" id="RHEA:47004"/>
        <dbReference type="Rhea" id="RHEA-COMP:11060"/>
        <dbReference type="Rhea" id="RHEA-COMP:11605"/>
        <dbReference type="ChEBI" id="CHEBI:15377"/>
        <dbReference type="ChEBI" id="CHEBI:30013"/>
        <dbReference type="ChEBI" id="CHEBI:43474"/>
        <dbReference type="ChEBI" id="CHEBI:61977"/>
        <dbReference type="EC" id="3.1.3.16"/>
    </reaction>
</comment>
<proteinExistence type="inferred from homology"/>
<dbReference type="EC" id="3.1.3.16" evidence="1"/>
<dbReference type="InterPro" id="IPR001932">
    <property type="entry name" value="PPM-type_phosphatase-like_dom"/>
</dbReference>
<feature type="region of interest" description="Disordered" evidence="2">
    <location>
        <begin position="70"/>
        <end position="129"/>
    </location>
</feature>
<dbReference type="PANTHER" id="PTHR12320">
    <property type="entry name" value="PROTEIN PHOSPHATASE 2C"/>
    <property type="match status" value="1"/>
</dbReference>
<sequence length="385" mass="40136">MHFRGLANIRCFSECNINGASPRLNSTGQALSKISTLVASARVLQRGPLLRLGALGALAAVRLRAQAQARASPVRQNVPTSLAAADGSPTSEGATERIGSAAADTDGNGIAAEQRATSTSIRESENGSPVGMPQLRLDFAAALMPHPEKVSRGGEDAVFLAEDRLAFGVADGVGSWMDAGVDPGIYARELMSKCKEAATRIPPSKSAPLNILTNAFYDTNKVGSCTACVVVLEGNMLHAANLGDSGFMVIRGDSIVFKSRTQQHSFNFPFQLGRGGNGVFDPPIAADCSSVQIKTGDILVAATDGVWDNMFNPDIASLVASASGQGQSPAQVAENLARFAHRRAADPMYVSPFALGARALGHQDIGGKMDDICVVIAYVVPGAKL</sequence>
<dbReference type="Pfam" id="PF07228">
    <property type="entry name" value="SpoIIE"/>
    <property type="match status" value="1"/>
</dbReference>
<comment type="caution">
    <text evidence="4">The sequence shown here is derived from an EMBL/GenBank/DDBJ whole genome shotgun (WGS) entry which is preliminary data.</text>
</comment>
<protein>
    <recommendedName>
        <fullName evidence="1">Protein phosphatase</fullName>
        <ecNumber evidence="1">3.1.3.16</ecNumber>
    </recommendedName>
</protein>
<keyword evidence="1" id="KW-0460">Magnesium</keyword>
<evidence type="ECO:0000256" key="1">
    <source>
        <dbReference type="RuleBase" id="RU366020"/>
    </source>
</evidence>
<keyword evidence="1" id="KW-0904">Protein phosphatase</keyword>
<dbReference type="Gene3D" id="3.60.40.10">
    <property type="entry name" value="PPM-type phosphatase domain"/>
    <property type="match status" value="1"/>
</dbReference>